<dbReference type="AlphaFoldDB" id="A0A921FZB8"/>
<protein>
    <submittedName>
        <fullName evidence="1">Uncharacterized protein</fullName>
    </submittedName>
</protein>
<evidence type="ECO:0000313" key="1">
    <source>
        <dbReference type="EMBL" id="HJF32405.1"/>
    </source>
</evidence>
<comment type="caution">
    <text evidence="1">The sequence shown here is derived from an EMBL/GenBank/DDBJ whole genome shotgun (WGS) entry which is preliminary data.</text>
</comment>
<organism evidence="1 2">
    <name type="scientific">Sporosarcina psychrophila</name>
    <name type="common">Bacillus psychrophilus</name>
    <dbReference type="NCBI Taxonomy" id="1476"/>
    <lineage>
        <taxon>Bacteria</taxon>
        <taxon>Bacillati</taxon>
        <taxon>Bacillota</taxon>
        <taxon>Bacilli</taxon>
        <taxon>Bacillales</taxon>
        <taxon>Caryophanaceae</taxon>
        <taxon>Sporosarcina</taxon>
    </lineage>
</organism>
<sequence length="194" mass="21233">MEKKQWSMQENFYFPENAGVPTGVQSVTVTPGYTEERTEDGLRLTGIYHIAANVEFDKEALRSAELEDSFILIDDVELDGEVGYFEYAVPLNIALPPIAESPELLTTLATGKTDGQGTYGVVWNVECAYTEAVVLAEEPEEAQVVAVATVTPLVAIDSTSETEMDEVLSFITELTDGVSTTEFRSNDVFVKSES</sequence>
<reference evidence="1" key="1">
    <citation type="journal article" date="2021" name="PeerJ">
        <title>Extensive microbial diversity within the chicken gut microbiome revealed by metagenomics and culture.</title>
        <authorList>
            <person name="Gilroy R."/>
            <person name="Ravi A."/>
            <person name="Getino M."/>
            <person name="Pursley I."/>
            <person name="Horton D.L."/>
            <person name="Alikhan N.F."/>
            <person name="Baker D."/>
            <person name="Gharbi K."/>
            <person name="Hall N."/>
            <person name="Watson M."/>
            <person name="Adriaenssens E.M."/>
            <person name="Foster-Nyarko E."/>
            <person name="Jarju S."/>
            <person name="Secka A."/>
            <person name="Antonio M."/>
            <person name="Oren A."/>
            <person name="Chaudhuri R.R."/>
            <person name="La Ragione R."/>
            <person name="Hildebrand F."/>
            <person name="Pallen M.J."/>
        </authorList>
    </citation>
    <scope>NUCLEOTIDE SEQUENCE</scope>
    <source>
        <strain evidence="1">CHK171-7178</strain>
    </source>
</reference>
<gene>
    <name evidence="1" type="ORF">K8V56_11610</name>
</gene>
<reference evidence="1" key="2">
    <citation type="submission" date="2021-09" db="EMBL/GenBank/DDBJ databases">
        <authorList>
            <person name="Gilroy R."/>
        </authorList>
    </citation>
    <scope>NUCLEOTIDE SEQUENCE</scope>
    <source>
        <strain evidence="1">CHK171-7178</strain>
    </source>
</reference>
<evidence type="ECO:0000313" key="2">
    <source>
        <dbReference type="Proteomes" id="UP000698173"/>
    </source>
</evidence>
<proteinExistence type="predicted"/>
<dbReference type="EMBL" id="DYWT01000189">
    <property type="protein sequence ID" value="HJF32405.1"/>
    <property type="molecule type" value="Genomic_DNA"/>
</dbReference>
<accession>A0A921FZB8</accession>
<name>A0A921FZB8_SPOPS</name>
<dbReference type="Proteomes" id="UP000698173">
    <property type="component" value="Unassembled WGS sequence"/>
</dbReference>